<evidence type="ECO:0000313" key="3">
    <source>
        <dbReference type="EMBL" id="KAG7559264.1"/>
    </source>
</evidence>
<keyword evidence="1" id="KW-0175">Coiled coil</keyword>
<comment type="caution">
    <text evidence="3">The sequence shown here is derived from an EMBL/GenBank/DDBJ whole genome shotgun (WGS) entry which is preliminary data.</text>
</comment>
<proteinExistence type="predicted"/>
<feature type="coiled-coil region" evidence="1">
    <location>
        <begin position="255"/>
        <end position="292"/>
    </location>
</feature>
<keyword evidence="4" id="KW-1185">Reference proteome</keyword>
<dbReference type="PANTHER" id="PTHR46236">
    <property type="entry name" value="TRAF-LIKE SUPERFAMILY PROTEIN"/>
    <property type="match status" value="1"/>
</dbReference>
<dbReference type="AlphaFoldDB" id="A0A8T1ZLE5"/>
<feature type="domain" description="MATH" evidence="2">
    <location>
        <begin position="6"/>
        <end position="132"/>
    </location>
</feature>
<evidence type="ECO:0000256" key="1">
    <source>
        <dbReference type="SAM" id="Coils"/>
    </source>
</evidence>
<evidence type="ECO:0000259" key="2">
    <source>
        <dbReference type="PROSITE" id="PS50144"/>
    </source>
</evidence>
<accession>A0A8T1ZLE5</accession>
<dbReference type="SMART" id="SM00061">
    <property type="entry name" value="MATH"/>
    <property type="match status" value="1"/>
</dbReference>
<dbReference type="InterPro" id="IPR050804">
    <property type="entry name" value="MCC"/>
</dbReference>
<dbReference type="CDD" id="cd00121">
    <property type="entry name" value="MATH"/>
    <property type="match status" value="1"/>
</dbReference>
<dbReference type="InterPro" id="IPR002083">
    <property type="entry name" value="MATH/TRAF_dom"/>
</dbReference>
<dbReference type="PANTHER" id="PTHR46236:SF11">
    <property type="entry name" value="TRAF-LIKE SUPERFAMILY PROTEIN"/>
    <property type="match status" value="1"/>
</dbReference>
<dbReference type="PROSITE" id="PS50144">
    <property type="entry name" value="MATH"/>
    <property type="match status" value="1"/>
</dbReference>
<gene>
    <name evidence="3" type="ORF">ISN45_Aa05g008620</name>
</gene>
<name>A0A8T1ZLE5_9BRAS</name>
<organism evidence="3 4">
    <name type="scientific">Arabidopsis thaliana x Arabidopsis arenosa</name>
    <dbReference type="NCBI Taxonomy" id="1240361"/>
    <lineage>
        <taxon>Eukaryota</taxon>
        <taxon>Viridiplantae</taxon>
        <taxon>Streptophyta</taxon>
        <taxon>Embryophyta</taxon>
        <taxon>Tracheophyta</taxon>
        <taxon>Spermatophyta</taxon>
        <taxon>Magnoliopsida</taxon>
        <taxon>eudicotyledons</taxon>
        <taxon>Gunneridae</taxon>
        <taxon>Pentapetalae</taxon>
        <taxon>rosids</taxon>
        <taxon>malvids</taxon>
        <taxon>Brassicales</taxon>
        <taxon>Brassicaceae</taxon>
        <taxon>Camelineae</taxon>
        <taxon>Arabidopsis</taxon>
    </lineage>
</organism>
<dbReference type="Proteomes" id="UP000694240">
    <property type="component" value="Chromosome 10"/>
</dbReference>
<protein>
    <submittedName>
        <fullName evidence="3">MATH/TRAF domain</fullName>
    </submittedName>
</protein>
<sequence length="310" mass="35608">MGDLVDNKFTWVIKNVSSLTSDMLFSNYFVIGGCSWRVVAHSRENNFKDCLSLTLIVTEDSAQKMGSGWSRYAKVSFTLINQISEMLSQRIETMFDQRSSVFRSGTMFSIGKLSDEYAGFMVDGEIKIVVEFLEIFDKLVVSKESNQPFKKTKLNNDGEVSKDLIREVPVIIESIVVNGFQVLPSQVEFVKRIFEKHPDIALEFRPKNPVVKTAYMNVLLSLIETLRQPPREISKDDLAGAYGLLRSMKEAGFKLDWLEKKLNEVSEKKENEEAYETRMREIEEEMKDLKEKVLDVAAPLRSEEVKRMIK</sequence>
<dbReference type="Pfam" id="PF22486">
    <property type="entry name" value="MATH_2"/>
    <property type="match status" value="1"/>
</dbReference>
<dbReference type="EMBL" id="JAEFBK010000010">
    <property type="protein sequence ID" value="KAG7559264.1"/>
    <property type="molecule type" value="Genomic_DNA"/>
</dbReference>
<evidence type="ECO:0000313" key="4">
    <source>
        <dbReference type="Proteomes" id="UP000694240"/>
    </source>
</evidence>
<reference evidence="3 4" key="1">
    <citation type="submission" date="2020-12" db="EMBL/GenBank/DDBJ databases">
        <title>Concerted genomic and epigenomic changes stabilize Arabidopsis allopolyploids.</title>
        <authorList>
            <person name="Chen Z."/>
        </authorList>
    </citation>
    <scope>NUCLEOTIDE SEQUENCE [LARGE SCALE GENOMIC DNA]</scope>
    <source>
        <strain evidence="3">Allo738</strain>
        <tissue evidence="3">Leaf</tissue>
    </source>
</reference>